<evidence type="ECO:0000256" key="2">
    <source>
        <dbReference type="ARBA" id="ARBA00022759"/>
    </source>
</evidence>
<dbReference type="Gene3D" id="1.10.1520.10">
    <property type="entry name" value="Ribonuclease III domain"/>
    <property type="match status" value="1"/>
</dbReference>
<dbReference type="SUPFAM" id="SSF69065">
    <property type="entry name" value="RNase III domain-like"/>
    <property type="match status" value="1"/>
</dbReference>
<dbReference type="Proteomes" id="UP001295423">
    <property type="component" value="Unassembled WGS sequence"/>
</dbReference>
<dbReference type="AlphaFoldDB" id="A0AAD2FI62"/>
<evidence type="ECO:0000256" key="3">
    <source>
        <dbReference type="ARBA" id="ARBA00022801"/>
    </source>
</evidence>
<dbReference type="GO" id="GO:0006396">
    <property type="term" value="P:RNA processing"/>
    <property type="evidence" value="ECO:0007669"/>
    <property type="project" value="InterPro"/>
</dbReference>
<dbReference type="PANTHER" id="PTHR34276:SF1">
    <property type="entry name" value="MINI-RIBONUCLEASE 3"/>
    <property type="match status" value="1"/>
</dbReference>
<protein>
    <recommendedName>
        <fullName evidence="5">RNase III domain-containing protein</fullName>
    </recommendedName>
</protein>
<sequence>MVFRLSDMPQEEKEGDTAKDMPPKRKSLSELLLPIDTCKVNQMSGTDLAYIGDVVFELFIRSRHVWPSKRTSDLQNTVVAIVRAEHQSHLLKQLHDDFGLSDKEKQVLMRGRNAVARRNNRRNPAAYQDSTSFEALLGYLYIEDQDRCCDLLNWLESVVDNSE</sequence>
<name>A0AAD2FI62_9STRA</name>
<dbReference type="InterPro" id="IPR008226">
    <property type="entry name" value="Mini3_fam"/>
</dbReference>
<evidence type="ECO:0000256" key="1">
    <source>
        <dbReference type="ARBA" id="ARBA00022722"/>
    </source>
</evidence>
<evidence type="ECO:0000256" key="4">
    <source>
        <dbReference type="SAM" id="MobiDB-lite"/>
    </source>
</evidence>
<reference evidence="6" key="1">
    <citation type="submission" date="2023-08" db="EMBL/GenBank/DDBJ databases">
        <authorList>
            <person name="Audoor S."/>
            <person name="Bilcke G."/>
        </authorList>
    </citation>
    <scope>NUCLEOTIDE SEQUENCE</scope>
</reference>
<feature type="compositionally biased region" description="Basic and acidic residues" evidence="4">
    <location>
        <begin position="10"/>
        <end position="23"/>
    </location>
</feature>
<comment type="caution">
    <text evidence="6">The sequence shown here is derived from an EMBL/GenBank/DDBJ whole genome shotgun (WGS) entry which is preliminary data.</text>
</comment>
<gene>
    <name evidence="6" type="ORF">CYCCA115_LOCUS7976</name>
</gene>
<keyword evidence="2" id="KW-0255">Endonuclease</keyword>
<accession>A0AAD2FI62</accession>
<organism evidence="6 7">
    <name type="scientific">Cylindrotheca closterium</name>
    <dbReference type="NCBI Taxonomy" id="2856"/>
    <lineage>
        <taxon>Eukaryota</taxon>
        <taxon>Sar</taxon>
        <taxon>Stramenopiles</taxon>
        <taxon>Ochrophyta</taxon>
        <taxon>Bacillariophyta</taxon>
        <taxon>Bacillariophyceae</taxon>
        <taxon>Bacillariophycidae</taxon>
        <taxon>Bacillariales</taxon>
        <taxon>Bacillariaceae</taxon>
        <taxon>Cylindrotheca</taxon>
    </lineage>
</organism>
<keyword evidence="7" id="KW-1185">Reference proteome</keyword>
<dbReference type="Pfam" id="PF00636">
    <property type="entry name" value="Ribonuclease_3"/>
    <property type="match status" value="1"/>
</dbReference>
<dbReference type="EMBL" id="CAKOGP040001112">
    <property type="protein sequence ID" value="CAJ1942496.1"/>
    <property type="molecule type" value="Genomic_DNA"/>
</dbReference>
<proteinExistence type="inferred from homology"/>
<feature type="domain" description="RNase III" evidence="5">
    <location>
        <begin position="30"/>
        <end position="163"/>
    </location>
</feature>
<dbReference type="HAMAP" id="MF_01468">
    <property type="entry name" value="RNase_Mini_III"/>
    <property type="match status" value="1"/>
</dbReference>
<dbReference type="GO" id="GO:0004525">
    <property type="term" value="F:ribonuclease III activity"/>
    <property type="evidence" value="ECO:0007669"/>
    <property type="project" value="InterPro"/>
</dbReference>
<dbReference type="InterPro" id="IPR000999">
    <property type="entry name" value="RNase_III_dom"/>
</dbReference>
<dbReference type="SMART" id="SM00535">
    <property type="entry name" value="RIBOc"/>
    <property type="match status" value="1"/>
</dbReference>
<dbReference type="PANTHER" id="PTHR34276">
    <property type="entry name" value="MINI-RIBONUCLEASE 3"/>
    <property type="match status" value="1"/>
</dbReference>
<feature type="region of interest" description="Disordered" evidence="4">
    <location>
        <begin position="1"/>
        <end position="25"/>
    </location>
</feature>
<keyword evidence="1" id="KW-0540">Nuclease</keyword>
<evidence type="ECO:0000313" key="7">
    <source>
        <dbReference type="Proteomes" id="UP001295423"/>
    </source>
</evidence>
<evidence type="ECO:0000313" key="6">
    <source>
        <dbReference type="EMBL" id="CAJ1942496.1"/>
    </source>
</evidence>
<keyword evidence="3" id="KW-0378">Hydrolase</keyword>
<dbReference type="InterPro" id="IPR036389">
    <property type="entry name" value="RNase_III_sf"/>
</dbReference>
<evidence type="ECO:0000259" key="5">
    <source>
        <dbReference type="SMART" id="SM00535"/>
    </source>
</evidence>